<proteinExistence type="predicted"/>
<dbReference type="PROSITE" id="PS50104">
    <property type="entry name" value="TIR"/>
    <property type="match status" value="1"/>
</dbReference>
<dbReference type="InterPro" id="IPR016187">
    <property type="entry name" value="CTDL_fold"/>
</dbReference>
<dbReference type="Pfam" id="PF13676">
    <property type="entry name" value="TIR_2"/>
    <property type="match status" value="1"/>
</dbReference>
<dbReference type="SUPFAM" id="SSF52200">
    <property type="entry name" value="Toll/Interleukin receptor TIR domain"/>
    <property type="match status" value="1"/>
</dbReference>
<sequence>MPKAFISYARDGSYGENLATEIQQQLQAAGFAVFRDVIGLKPGDVWYHKLEFELESSDVMVLVVSEKVRTSKWVHNEVSMAEEIGIPVIPVLAEKVRYPLWLRHLQSLDFCGAVDWSLLLGALGHHVGRTLTPQPPLPEVEGEQEILSLSPSTSGRGVGVREIPVWANDAGHDQYGRYADLVVKGITQKFRWIEPGTFWMGSPESEQEYFSDETLHQVTLMKGFWLADTACTQFLWTAVLDNNPAHFTDDANNPVEKVSWEDTQTFLRKLNTRLSGVNARLPTEAEWEYACRAGTNTPFSFGDNITPRQVNYNGRYPCTNGKIGLSRQRTVSVKSFPANAWGLYEMHGNVWEWCQDWYGDYPAYPVTNPGGAQAGTMRIVRGGSWLHRCERGRSAYRERHNPISSACHRGFRLALGL</sequence>
<organism evidence="2 3">
    <name type="scientific">Thiothrix winogradskyi</name>
    <dbReference type="NCBI Taxonomy" id="96472"/>
    <lineage>
        <taxon>Bacteria</taxon>
        <taxon>Pseudomonadati</taxon>
        <taxon>Pseudomonadota</taxon>
        <taxon>Gammaproteobacteria</taxon>
        <taxon>Thiotrichales</taxon>
        <taxon>Thiotrichaceae</taxon>
        <taxon>Thiothrix</taxon>
    </lineage>
</organism>
<dbReference type="InterPro" id="IPR000157">
    <property type="entry name" value="TIR_dom"/>
</dbReference>
<accession>A0ABY3SZL1</accession>
<dbReference type="RefSeq" id="WP_236499680.1">
    <property type="nucleotide sequence ID" value="NZ_CP091244.1"/>
</dbReference>
<dbReference type="Proteomes" id="UP001054801">
    <property type="component" value="Chromosome"/>
</dbReference>
<dbReference type="InterPro" id="IPR035897">
    <property type="entry name" value="Toll_tir_struct_dom_sf"/>
</dbReference>
<dbReference type="SUPFAM" id="SSF56436">
    <property type="entry name" value="C-type lectin-like"/>
    <property type="match status" value="1"/>
</dbReference>
<reference evidence="2" key="1">
    <citation type="journal article" date="2022" name="Microorganisms">
        <title>Two New Species of Filamentous Sulfur Bacteria of the Genus Thiothrix, Thiothrix winogradskyi sp. nov. and 'Candidatus Thiothrix sulfatifontis' sp. nov.</title>
        <authorList>
            <person name="Ravin N.V."/>
            <person name="Rossetti S."/>
            <person name="Beletsky A.V."/>
            <person name="Kadnikov V.V."/>
            <person name="Rudenko T.S."/>
            <person name="Smolyakov D.D."/>
            <person name="Moskvitina M.I."/>
            <person name="Gureeva M.V."/>
            <person name="Mardanov A.V."/>
            <person name="Grabovich M.Y."/>
        </authorList>
    </citation>
    <scope>NUCLEOTIDE SEQUENCE</scope>
    <source>
        <strain evidence="2">CT3</strain>
    </source>
</reference>
<gene>
    <name evidence="2" type="ORF">L2Y54_02700</name>
</gene>
<dbReference type="InterPro" id="IPR005532">
    <property type="entry name" value="SUMF_dom"/>
</dbReference>
<keyword evidence="3" id="KW-1185">Reference proteome</keyword>
<protein>
    <submittedName>
        <fullName evidence="2">SUMF1/EgtB/PvdO family nonheme iron enzyme</fullName>
    </submittedName>
</protein>
<evidence type="ECO:0000259" key="1">
    <source>
        <dbReference type="PROSITE" id="PS50104"/>
    </source>
</evidence>
<feature type="domain" description="TIR" evidence="1">
    <location>
        <begin position="1"/>
        <end position="123"/>
    </location>
</feature>
<dbReference type="Pfam" id="PF03781">
    <property type="entry name" value="FGE-sulfatase"/>
    <property type="match status" value="1"/>
</dbReference>
<dbReference type="InterPro" id="IPR051043">
    <property type="entry name" value="Sulfatase_Mod_Factor_Kinase"/>
</dbReference>
<dbReference type="Gene3D" id="3.40.50.10140">
    <property type="entry name" value="Toll/interleukin-1 receptor homology (TIR) domain"/>
    <property type="match status" value="1"/>
</dbReference>
<dbReference type="PANTHER" id="PTHR23150">
    <property type="entry name" value="SULFATASE MODIFYING FACTOR 1, 2"/>
    <property type="match status" value="1"/>
</dbReference>
<dbReference type="EMBL" id="CP091244">
    <property type="protein sequence ID" value="UJS24962.1"/>
    <property type="molecule type" value="Genomic_DNA"/>
</dbReference>
<dbReference type="PANTHER" id="PTHR23150:SF19">
    <property type="entry name" value="FORMYLGLYCINE-GENERATING ENZYME"/>
    <property type="match status" value="1"/>
</dbReference>
<evidence type="ECO:0000313" key="2">
    <source>
        <dbReference type="EMBL" id="UJS24962.1"/>
    </source>
</evidence>
<dbReference type="InterPro" id="IPR042095">
    <property type="entry name" value="SUMF_sf"/>
</dbReference>
<dbReference type="Gene3D" id="3.90.1580.10">
    <property type="entry name" value="paralog of FGE (formylglycine-generating enzyme)"/>
    <property type="match status" value="1"/>
</dbReference>
<name>A0ABY3SZL1_9GAMM</name>
<evidence type="ECO:0000313" key="3">
    <source>
        <dbReference type="Proteomes" id="UP001054801"/>
    </source>
</evidence>